<comment type="caution">
    <text evidence="1">The sequence shown here is derived from an EMBL/GenBank/DDBJ whole genome shotgun (WGS) entry which is preliminary data.</text>
</comment>
<sequence>MTEKIQQAVIVGGSSSISLGAEAAWPGYEGDPAQRCMAQPWRGRPAICRIVHVAHKPAVGL</sequence>
<accession>A0ABM9EEJ2</accession>
<evidence type="ECO:0000313" key="1">
    <source>
        <dbReference type="EMBL" id="CAH2407768.1"/>
    </source>
</evidence>
<proteinExistence type="predicted"/>
<gene>
    <name evidence="1" type="ORF">MES4922_80093</name>
</gene>
<dbReference type="Proteomes" id="UP001152604">
    <property type="component" value="Unassembled WGS sequence"/>
</dbReference>
<dbReference type="EMBL" id="CAKXZS010000078">
    <property type="protein sequence ID" value="CAH2407768.1"/>
    <property type="molecule type" value="Genomic_DNA"/>
</dbReference>
<name>A0ABM9EEJ2_9HYPH</name>
<protein>
    <submittedName>
        <fullName evidence="1">Uncharacterized protein</fullName>
    </submittedName>
</protein>
<evidence type="ECO:0000313" key="2">
    <source>
        <dbReference type="Proteomes" id="UP001152604"/>
    </source>
</evidence>
<reference evidence="1" key="1">
    <citation type="submission" date="2022-03" db="EMBL/GenBank/DDBJ databases">
        <authorList>
            <person name="Brunel B."/>
        </authorList>
    </citation>
    <scope>NUCLEOTIDE SEQUENCE</scope>
    <source>
        <strain evidence="1">STM4922sample</strain>
    </source>
</reference>
<keyword evidence="2" id="KW-1185">Reference proteome</keyword>
<organism evidence="1 2">
    <name type="scientific">Mesorhizobium ventifaucium</name>
    <dbReference type="NCBI Taxonomy" id="666020"/>
    <lineage>
        <taxon>Bacteria</taxon>
        <taxon>Pseudomonadati</taxon>
        <taxon>Pseudomonadota</taxon>
        <taxon>Alphaproteobacteria</taxon>
        <taxon>Hyphomicrobiales</taxon>
        <taxon>Phyllobacteriaceae</taxon>
        <taxon>Mesorhizobium</taxon>
    </lineage>
</organism>